<dbReference type="RefSeq" id="WP_141052851.1">
    <property type="nucleotide sequence ID" value="NZ_CP018176.1"/>
</dbReference>
<accession>A0A3S6QSH7</accession>
<dbReference type="Gene3D" id="3.20.20.70">
    <property type="entry name" value="Aldolase class I"/>
    <property type="match status" value="1"/>
</dbReference>
<dbReference type="AlphaFoldDB" id="A0A3S6QSH7"/>
<dbReference type="InterPro" id="IPR036112">
    <property type="entry name" value="ComA_synth_sf"/>
</dbReference>
<dbReference type="KEGG" id="lhw:BSQ49_02940"/>
<sequence>MYAYEFLNKVPHTKKNPSTRLSMILDKGLGLNAATDLAQSAGTYIDFIKFGWGTAATFESDLIIQKNKIYHDSQILTYPGGTLLEVAIQEKKLDQFFQETARLGFNAIEVSDGSTSVSKEIRDNVIFLAREKGFFVISEVGKKNPLLDHKLSIETRVAQIQSDLTSGSNLVIIEAREAGKNIGIYDKSGNIISEELDILAEIGTSKLIFEAPLKKQQVDLILKFGPQVNLGNIASTDAISLETLRTGLRGDTVGKIK</sequence>
<comment type="similarity">
    <text evidence="1">Belongs to the phosphosulfolactate synthase family.</text>
</comment>
<evidence type="ECO:0000256" key="1">
    <source>
        <dbReference type="ARBA" id="ARBA00010424"/>
    </source>
</evidence>
<proteinExistence type="inferred from homology"/>
<dbReference type="InterPro" id="IPR003830">
    <property type="entry name" value="ComA_synth"/>
</dbReference>
<evidence type="ECO:0000313" key="3">
    <source>
        <dbReference type="Proteomes" id="UP000314960"/>
    </source>
</evidence>
<dbReference type="InterPro" id="IPR013785">
    <property type="entry name" value="Aldolase_TIM"/>
</dbReference>
<dbReference type="PANTHER" id="PTHR48413">
    <property type="match status" value="1"/>
</dbReference>
<dbReference type="PANTHER" id="PTHR48413:SF1">
    <property type="entry name" value="PROTEIN HEAT-STRESS-ASSOCIATED 32"/>
    <property type="match status" value="1"/>
</dbReference>
<protein>
    <submittedName>
        <fullName evidence="2">Phosphosulfolactate synthase</fullName>
    </submittedName>
</protein>
<organism evidence="2 3">
    <name type="scientific">Liquorilactobacillus hordei</name>
    <dbReference type="NCBI Taxonomy" id="468911"/>
    <lineage>
        <taxon>Bacteria</taxon>
        <taxon>Bacillati</taxon>
        <taxon>Bacillota</taxon>
        <taxon>Bacilli</taxon>
        <taxon>Lactobacillales</taxon>
        <taxon>Lactobacillaceae</taxon>
        <taxon>Liquorilactobacillus</taxon>
    </lineage>
</organism>
<gene>
    <name evidence="2" type="ORF">BSQ49_02940</name>
</gene>
<dbReference type="EMBL" id="CP018176">
    <property type="protein sequence ID" value="AUJ29245.1"/>
    <property type="molecule type" value="Genomic_DNA"/>
</dbReference>
<dbReference type="Pfam" id="PF02679">
    <property type="entry name" value="ComA"/>
    <property type="match status" value="1"/>
</dbReference>
<dbReference type="SUPFAM" id="SSF102110">
    <property type="entry name" value="(2r)-phospho-3-sulfolactate synthase ComA"/>
    <property type="match status" value="1"/>
</dbReference>
<evidence type="ECO:0000313" key="2">
    <source>
        <dbReference type="EMBL" id="AUJ29245.1"/>
    </source>
</evidence>
<name>A0A3S6QSH7_9LACO</name>
<reference evidence="2 3" key="1">
    <citation type="submission" date="2016-11" db="EMBL/GenBank/DDBJ databases">
        <title>Interaction between Lactobacillus species and yeast in water kefir.</title>
        <authorList>
            <person name="Behr J."/>
            <person name="Xu D."/>
            <person name="Vogel R.F."/>
        </authorList>
    </citation>
    <scope>NUCLEOTIDE SEQUENCE [LARGE SCALE GENOMIC DNA]</scope>
    <source>
        <strain evidence="2 3">TMW 1.1822</strain>
    </source>
</reference>
<dbReference type="Proteomes" id="UP000314960">
    <property type="component" value="Chromosome"/>
</dbReference>